<evidence type="ECO:0000313" key="2">
    <source>
        <dbReference type="Proteomes" id="UP000017937"/>
    </source>
</evidence>
<comment type="caution">
    <text evidence="1">The sequence shown here is derived from an EMBL/GenBank/DDBJ whole genome shotgun (WGS) entry which is preliminary data.</text>
</comment>
<accession>V6L6I9</accession>
<sequence>MIGNDWGAIGIKGVENKALKIKCIIKLNASLDKTHH</sequence>
<evidence type="ECO:0000313" key="1">
    <source>
        <dbReference type="EMBL" id="EST39997.1"/>
    </source>
</evidence>
<protein>
    <submittedName>
        <fullName evidence="1">Uncharacterized protein</fullName>
    </submittedName>
</protein>
<proteinExistence type="predicted"/>
<reference evidence="1 2" key="1">
    <citation type="journal article" date="2013" name="Genome Announc.">
        <title>Draft Genome Sequence of Strain X47-2AL, a Feline Helicobacter pylori Isolate.</title>
        <authorList>
            <person name="Veyrier F.J."/>
            <person name="Ecobichon C."/>
            <person name="Boneca I.G."/>
        </authorList>
    </citation>
    <scope>NUCLEOTIDE SEQUENCE [LARGE SCALE GENOMIC DNA]</scope>
    <source>
        <strain evidence="1 2">X47-2AL</strain>
    </source>
</reference>
<name>V6L6I9_HELPX</name>
<organism evidence="1 2">
    <name type="scientific">Helicobacter pylori X47-2AL</name>
    <dbReference type="NCBI Taxonomy" id="1386083"/>
    <lineage>
        <taxon>Bacteria</taxon>
        <taxon>Pseudomonadati</taxon>
        <taxon>Campylobacterota</taxon>
        <taxon>Epsilonproteobacteria</taxon>
        <taxon>Campylobacterales</taxon>
        <taxon>Helicobacteraceae</taxon>
        <taxon>Helicobacter</taxon>
    </lineage>
</organism>
<dbReference type="Proteomes" id="UP000017937">
    <property type="component" value="Unassembled WGS sequence"/>
</dbReference>
<dbReference type="AlphaFoldDB" id="V6L6I9"/>
<dbReference type="EMBL" id="AWNG01000043">
    <property type="protein sequence ID" value="EST39997.1"/>
    <property type="molecule type" value="Genomic_DNA"/>
</dbReference>
<gene>
    <name evidence="1" type="ORF">N871_07190</name>
</gene>